<dbReference type="GeneID" id="42309554"/>
<reference evidence="3 5" key="2">
    <citation type="submission" date="2016-10" db="EMBL/GenBank/DDBJ databases">
        <authorList>
            <person name="de Groot N.N."/>
        </authorList>
    </citation>
    <scope>NUCLEOTIDE SEQUENCE [LARGE SCALE GENOMIC DNA]</scope>
    <source>
        <strain evidence="3 5">DSM 2895</strain>
    </source>
</reference>
<dbReference type="OrthoDB" id="2678645at2"/>
<evidence type="ECO:0000313" key="3">
    <source>
        <dbReference type="EMBL" id="SDK05013.1"/>
    </source>
</evidence>
<evidence type="ECO:0000256" key="1">
    <source>
        <dbReference type="SAM" id="Phobius"/>
    </source>
</evidence>
<accession>A0A0D1Y5X5</accession>
<proteinExistence type="predicted"/>
<dbReference type="Proteomes" id="UP000037269">
    <property type="component" value="Unassembled WGS sequence"/>
</dbReference>
<sequence length="187" mass="22330">MRSEKIHKGKLEKQNTTIYNHTLHYRYRWKLPMIVIQVFIIFALLFLAEQYLQVTNQNIIQSFGYLVLLWLLQGFSFFLYCFISSLSMRWHIDAFLSPWGGWRTKLPLSISDYQQIEWMFFFFGNAVGLLVMAWWGLQHGFLILVLHITLSIPRLFTVLRVQKWKKERKGFVVKHEKQGIGLYSTFG</sequence>
<gene>
    <name evidence="2" type="ORF">AF333_31005</name>
    <name evidence="3" type="ORF">SAMN04487909_1372</name>
</gene>
<feature type="transmembrane region" description="Helical" evidence="1">
    <location>
        <begin position="141"/>
        <end position="159"/>
    </location>
</feature>
<dbReference type="EMBL" id="LGUG01000017">
    <property type="protein sequence ID" value="KON83424.1"/>
    <property type="molecule type" value="Genomic_DNA"/>
</dbReference>
<keyword evidence="4" id="KW-1185">Reference proteome</keyword>
<organism evidence="2 4">
    <name type="scientific">Aneurinibacillus migulanus</name>
    <name type="common">Bacillus migulanus</name>
    <dbReference type="NCBI Taxonomy" id="47500"/>
    <lineage>
        <taxon>Bacteria</taxon>
        <taxon>Bacillati</taxon>
        <taxon>Bacillota</taxon>
        <taxon>Bacilli</taxon>
        <taxon>Bacillales</taxon>
        <taxon>Paenibacillaceae</taxon>
        <taxon>Aneurinibacillus group</taxon>
        <taxon>Aneurinibacillus</taxon>
    </lineage>
</organism>
<feature type="transmembrane region" description="Helical" evidence="1">
    <location>
        <begin position="63"/>
        <end position="83"/>
    </location>
</feature>
<keyword evidence="1" id="KW-0472">Membrane</keyword>
<evidence type="ECO:0000313" key="4">
    <source>
        <dbReference type="Proteomes" id="UP000037269"/>
    </source>
</evidence>
<dbReference type="RefSeq" id="WP_043063503.1">
    <property type="nucleotide sequence ID" value="NZ_BJOA01000117.1"/>
</dbReference>
<reference evidence="2 4" key="1">
    <citation type="submission" date="2015-07" db="EMBL/GenBank/DDBJ databases">
        <title>Fjat-14205 dsm 2895.</title>
        <authorList>
            <person name="Liu B."/>
            <person name="Wang J."/>
            <person name="Zhu Y."/>
            <person name="Liu G."/>
            <person name="Chen Q."/>
            <person name="Chen Z."/>
            <person name="Lan J."/>
            <person name="Che J."/>
            <person name="Ge C."/>
            <person name="Shi H."/>
            <person name="Pan Z."/>
            <person name="Liu X."/>
        </authorList>
    </citation>
    <scope>NUCLEOTIDE SEQUENCE [LARGE SCALE GENOMIC DNA]</scope>
    <source>
        <strain evidence="2 4">DSM 2895</strain>
    </source>
</reference>
<dbReference type="EMBL" id="FNED01000037">
    <property type="protein sequence ID" value="SDK05013.1"/>
    <property type="molecule type" value="Genomic_DNA"/>
</dbReference>
<evidence type="ECO:0000313" key="2">
    <source>
        <dbReference type="EMBL" id="KON83424.1"/>
    </source>
</evidence>
<feature type="transmembrane region" description="Helical" evidence="1">
    <location>
        <begin position="31"/>
        <end position="51"/>
    </location>
</feature>
<name>A0A0D1Y5X5_ANEMI</name>
<feature type="transmembrane region" description="Helical" evidence="1">
    <location>
        <begin position="118"/>
        <end position="135"/>
    </location>
</feature>
<keyword evidence="1" id="KW-0812">Transmembrane</keyword>
<dbReference type="AlphaFoldDB" id="A0A0D1Y5X5"/>
<protein>
    <submittedName>
        <fullName evidence="2">Uncharacterized protein</fullName>
    </submittedName>
</protein>
<dbReference type="STRING" id="47500.AF333_31005"/>
<evidence type="ECO:0000313" key="5">
    <source>
        <dbReference type="Proteomes" id="UP000182836"/>
    </source>
</evidence>
<keyword evidence="1" id="KW-1133">Transmembrane helix</keyword>
<dbReference type="Proteomes" id="UP000182836">
    <property type="component" value="Unassembled WGS sequence"/>
</dbReference>
<dbReference type="PATRIC" id="fig|47500.8.peg.6631"/>